<evidence type="ECO:0000259" key="1">
    <source>
        <dbReference type="PROSITE" id="PS51708"/>
    </source>
</evidence>
<protein>
    <submittedName>
        <fullName evidence="2">CHAD domain-containing protein</fullName>
    </submittedName>
</protein>
<dbReference type="Proteomes" id="UP000054683">
    <property type="component" value="Unassembled WGS sequence"/>
</dbReference>
<name>A0A158FJ53_9BURK</name>
<sequence>MSFHILALAPDELDSREDNAPPRSISPATSVATAFAVLATQTSAEAIRRAHALHAGSEPEVLHKLRVALRRLRSLWWAYEPLLDQKDAKLKRGEFKYLADAAGKTRDWDVLRDILMANQQKQLSHRRLIVAVEEHRTNALSLSLRTIRSAGVEEILQRAVAGAAHQLDSRSALPVLSEFAEERVARAEKALQKRVRQATEPEHSGYATLHEVRISGKKLRYLLEFFSPVLAHSHPSTIERLTSVQNELGKLNDLVTSETLLREYSFQLGEPDGVKEAVQYFDDQKRRHMRAAHEILRTAS</sequence>
<organism evidence="2 3">
    <name type="scientific">Caballeronia udeis</name>
    <dbReference type="NCBI Taxonomy" id="1232866"/>
    <lineage>
        <taxon>Bacteria</taxon>
        <taxon>Pseudomonadati</taxon>
        <taxon>Pseudomonadota</taxon>
        <taxon>Betaproteobacteria</taxon>
        <taxon>Burkholderiales</taxon>
        <taxon>Burkholderiaceae</taxon>
        <taxon>Caballeronia</taxon>
    </lineage>
</organism>
<dbReference type="PANTHER" id="PTHR39339">
    <property type="entry name" value="SLR1444 PROTEIN"/>
    <property type="match status" value="1"/>
</dbReference>
<reference evidence="2 3" key="1">
    <citation type="submission" date="2016-01" db="EMBL/GenBank/DDBJ databases">
        <authorList>
            <person name="Oliw E.H."/>
        </authorList>
    </citation>
    <scope>NUCLEOTIDE SEQUENCE [LARGE SCALE GENOMIC DNA]</scope>
    <source>
        <strain evidence="2">LMG 27134</strain>
    </source>
</reference>
<dbReference type="PANTHER" id="PTHR39339:SF1">
    <property type="entry name" value="CHAD DOMAIN-CONTAINING PROTEIN"/>
    <property type="match status" value="1"/>
</dbReference>
<feature type="domain" description="CHAD" evidence="1">
    <location>
        <begin position="28"/>
        <end position="300"/>
    </location>
</feature>
<dbReference type="Pfam" id="PF05235">
    <property type="entry name" value="CHAD"/>
    <property type="match status" value="1"/>
</dbReference>
<evidence type="ECO:0000313" key="3">
    <source>
        <dbReference type="Proteomes" id="UP000054683"/>
    </source>
</evidence>
<proteinExistence type="predicted"/>
<dbReference type="Gene3D" id="1.40.20.10">
    <property type="entry name" value="CHAD domain"/>
    <property type="match status" value="1"/>
</dbReference>
<gene>
    <name evidence="2" type="ORF">AWB69_01276</name>
</gene>
<dbReference type="InterPro" id="IPR007899">
    <property type="entry name" value="CHAD_dom"/>
</dbReference>
<dbReference type="EMBL" id="FCOK02000005">
    <property type="protein sequence ID" value="SAL19956.1"/>
    <property type="molecule type" value="Genomic_DNA"/>
</dbReference>
<dbReference type="SMART" id="SM00880">
    <property type="entry name" value="CHAD"/>
    <property type="match status" value="1"/>
</dbReference>
<accession>A0A158FJ53</accession>
<dbReference type="AlphaFoldDB" id="A0A158FJ53"/>
<dbReference type="PROSITE" id="PS51708">
    <property type="entry name" value="CHAD"/>
    <property type="match status" value="1"/>
</dbReference>
<evidence type="ECO:0000313" key="2">
    <source>
        <dbReference type="EMBL" id="SAL19956.1"/>
    </source>
</evidence>
<dbReference type="InterPro" id="IPR038186">
    <property type="entry name" value="CHAD_dom_sf"/>
</dbReference>